<accession>A0A0A9AEE8</accession>
<reference evidence="1" key="2">
    <citation type="journal article" date="2015" name="Data Brief">
        <title>Shoot transcriptome of the giant reed, Arundo donax.</title>
        <authorList>
            <person name="Barrero R.A."/>
            <person name="Guerrero F.D."/>
            <person name="Moolhuijzen P."/>
            <person name="Goolsby J.A."/>
            <person name="Tidwell J."/>
            <person name="Bellgard S.E."/>
            <person name="Bellgard M.I."/>
        </authorList>
    </citation>
    <scope>NUCLEOTIDE SEQUENCE</scope>
    <source>
        <tissue evidence="1">Shoot tissue taken approximately 20 cm above the soil surface</tissue>
    </source>
</reference>
<organism evidence="1">
    <name type="scientific">Arundo donax</name>
    <name type="common">Giant reed</name>
    <name type="synonym">Donax arundinaceus</name>
    <dbReference type="NCBI Taxonomy" id="35708"/>
    <lineage>
        <taxon>Eukaryota</taxon>
        <taxon>Viridiplantae</taxon>
        <taxon>Streptophyta</taxon>
        <taxon>Embryophyta</taxon>
        <taxon>Tracheophyta</taxon>
        <taxon>Spermatophyta</taxon>
        <taxon>Magnoliopsida</taxon>
        <taxon>Liliopsida</taxon>
        <taxon>Poales</taxon>
        <taxon>Poaceae</taxon>
        <taxon>PACMAD clade</taxon>
        <taxon>Arundinoideae</taxon>
        <taxon>Arundineae</taxon>
        <taxon>Arundo</taxon>
    </lineage>
</organism>
<proteinExistence type="predicted"/>
<sequence length="52" mass="6112">MRCILWDGSEKHTIQAQETSYFRSPHHSTETPPLISKTNIIKNRFHSRAKEC</sequence>
<protein>
    <submittedName>
        <fullName evidence="1">Uncharacterized protein</fullName>
    </submittedName>
</protein>
<evidence type="ECO:0000313" key="1">
    <source>
        <dbReference type="EMBL" id="JAD50014.1"/>
    </source>
</evidence>
<dbReference type="EMBL" id="GBRH01247881">
    <property type="protein sequence ID" value="JAD50014.1"/>
    <property type="molecule type" value="Transcribed_RNA"/>
</dbReference>
<reference evidence="1" key="1">
    <citation type="submission" date="2014-09" db="EMBL/GenBank/DDBJ databases">
        <authorList>
            <person name="Magalhaes I.L.F."/>
            <person name="Oliveira U."/>
            <person name="Santos F.R."/>
            <person name="Vidigal T.H.D.A."/>
            <person name="Brescovit A.D."/>
            <person name="Santos A.J."/>
        </authorList>
    </citation>
    <scope>NUCLEOTIDE SEQUENCE</scope>
    <source>
        <tissue evidence="1">Shoot tissue taken approximately 20 cm above the soil surface</tissue>
    </source>
</reference>
<name>A0A0A9AEE8_ARUDO</name>
<dbReference type="AlphaFoldDB" id="A0A0A9AEE8"/>